<sequence>MGAETVVDAIVVGAGHNGLAAAVELASKGWKVQVVEAKSSAGGAVSTQELTLPGFRHDVCAMNLSSFAGSAFFQRHKEALGRHGLAFVPAEHCFASVFRDHSYLGVSTDLETTLKRIRAVSEKDAQAWQAMLDDFQSKAPHLFAVLGSPMPSWGLIKSAWKSWRELGKDGVAELMQLLLATPRDFLDRHFESDSLKAMMAAWGLHVDFTPDTAGGALFPYLESMANQAFGMVIGQGGADTIIRAMTSLLQELGGELLLNAPVQTIEQENGRASGVVLVDGRRLKARKAVIANLNPQLVFGHLVQSAAVPKDYQKKVDAFRPGLGTMMIHLALDGLPDWKAGAELQRFSYVHLAPDMAMMSRVYAEAAAGLLPAEPVLVVGQGTALDPSRTPEGKHTLWIQVRVLPAQVKGDASGQIAAGDWSQLKDAYAERVLDLLESYAPGLRSKILARHIMSPQDLEQFNANLIGGDNLSGSHHLDQNFFFRPVAGYSKYKTPIKDLYLCGASTWPGAGTGAGSGYMLANLLAK</sequence>
<evidence type="ECO:0000256" key="2">
    <source>
        <dbReference type="ARBA" id="ARBA00038825"/>
    </source>
</evidence>
<feature type="domain" description="Amine oxidase" evidence="4">
    <location>
        <begin position="18"/>
        <end position="347"/>
    </location>
</feature>
<dbReference type="STRING" id="511.UZ73_15225"/>
<dbReference type="InterPro" id="IPR002937">
    <property type="entry name" value="Amino_oxidase"/>
</dbReference>
<dbReference type="Proteomes" id="UP000245216">
    <property type="component" value="Unassembled WGS sequence"/>
</dbReference>
<evidence type="ECO:0000259" key="4">
    <source>
        <dbReference type="Pfam" id="PF01593"/>
    </source>
</evidence>
<dbReference type="Pfam" id="PF01593">
    <property type="entry name" value="Amino_oxidase"/>
    <property type="match status" value="1"/>
</dbReference>
<gene>
    <name evidence="5" type="ORF">DF183_13845</name>
</gene>
<dbReference type="Gene3D" id="3.50.50.60">
    <property type="entry name" value="FAD/NAD(P)-binding domain"/>
    <property type="match status" value="2"/>
</dbReference>
<proteinExistence type="predicted"/>
<comment type="function">
    <text evidence="1">Probable oxidoreductase that may play a role as regulator of mitochondrial function.</text>
</comment>
<dbReference type="SUPFAM" id="SSF51905">
    <property type="entry name" value="FAD/NAD(P)-binding domain"/>
    <property type="match status" value="1"/>
</dbReference>
<comment type="caution">
    <text evidence="5">The sequence shown here is derived from an EMBL/GenBank/DDBJ whole genome shotgun (WGS) entry which is preliminary data.</text>
</comment>
<evidence type="ECO:0000313" key="5">
    <source>
        <dbReference type="EMBL" id="PWE12925.1"/>
    </source>
</evidence>
<organism evidence="5 6">
    <name type="scientific">Alcaligenes faecalis</name>
    <dbReference type="NCBI Taxonomy" id="511"/>
    <lineage>
        <taxon>Bacteria</taxon>
        <taxon>Pseudomonadati</taxon>
        <taxon>Pseudomonadota</taxon>
        <taxon>Betaproteobacteria</taxon>
        <taxon>Burkholderiales</taxon>
        <taxon>Alcaligenaceae</taxon>
        <taxon>Alcaligenes</taxon>
    </lineage>
</organism>
<evidence type="ECO:0000256" key="3">
    <source>
        <dbReference type="ARBA" id="ARBA00040298"/>
    </source>
</evidence>
<dbReference type="AlphaFoldDB" id="A0A2U2BFZ1"/>
<reference evidence="5 6" key="1">
    <citation type="submission" date="2018-05" db="EMBL/GenBank/DDBJ databases">
        <title>Genome Sequence of an Efficient Indole-Degrading Bacterium, Alcaligenes sp.YBY.</title>
        <authorList>
            <person name="Yang B."/>
        </authorList>
    </citation>
    <scope>NUCLEOTIDE SEQUENCE [LARGE SCALE GENOMIC DNA]</scope>
    <source>
        <strain evidence="5 6">YBY</strain>
    </source>
</reference>
<dbReference type="EMBL" id="QEXO01000004">
    <property type="protein sequence ID" value="PWE12925.1"/>
    <property type="molecule type" value="Genomic_DNA"/>
</dbReference>
<dbReference type="PANTHER" id="PTHR10668:SF105">
    <property type="entry name" value="DEHYDROGENASE-RELATED"/>
    <property type="match status" value="1"/>
</dbReference>
<name>A0A2U2BFZ1_ALCFA</name>
<accession>A0A2U2BFZ1</accession>
<protein>
    <recommendedName>
        <fullName evidence="3">Pyridine nucleotide-disulfide oxidoreductase domain-containing protein 2</fullName>
    </recommendedName>
</protein>
<dbReference type="PANTHER" id="PTHR10668">
    <property type="entry name" value="PHYTOENE DEHYDROGENASE"/>
    <property type="match status" value="1"/>
</dbReference>
<dbReference type="GO" id="GO:0016491">
    <property type="term" value="F:oxidoreductase activity"/>
    <property type="evidence" value="ECO:0007669"/>
    <property type="project" value="InterPro"/>
</dbReference>
<comment type="subunit">
    <text evidence="2">Interacts with COX5B; this interaction may contribute to localize PYROXD2 to the inner face of the inner mitochondrial membrane.</text>
</comment>
<dbReference type="RefSeq" id="WP_109089364.1">
    <property type="nucleotide sequence ID" value="NZ_QEXO01000004.1"/>
</dbReference>
<dbReference type="InterPro" id="IPR036188">
    <property type="entry name" value="FAD/NAD-bd_sf"/>
</dbReference>
<reference evidence="5 6" key="2">
    <citation type="submission" date="2018-05" db="EMBL/GenBank/DDBJ databases">
        <authorList>
            <person name="Lanie J.A."/>
            <person name="Ng W.-L."/>
            <person name="Kazmierczak K.M."/>
            <person name="Andrzejewski T.M."/>
            <person name="Davidsen T.M."/>
            <person name="Wayne K.J."/>
            <person name="Tettelin H."/>
            <person name="Glass J.I."/>
            <person name="Rusch D."/>
            <person name="Podicherti R."/>
            <person name="Tsui H.-C.T."/>
            <person name="Winkler M.E."/>
        </authorList>
    </citation>
    <scope>NUCLEOTIDE SEQUENCE [LARGE SCALE GENOMIC DNA]</scope>
    <source>
        <strain evidence="5 6">YBY</strain>
    </source>
</reference>
<evidence type="ECO:0000256" key="1">
    <source>
        <dbReference type="ARBA" id="ARBA00037217"/>
    </source>
</evidence>
<evidence type="ECO:0000313" key="6">
    <source>
        <dbReference type="Proteomes" id="UP000245216"/>
    </source>
</evidence>